<reference evidence="7 8" key="1">
    <citation type="submission" date="2020-08" db="EMBL/GenBank/DDBJ databases">
        <title>Genomic Encyclopedia of Type Strains, Phase IV (KMG-IV): sequencing the most valuable type-strain genomes for metagenomic binning, comparative biology and taxonomic classification.</title>
        <authorList>
            <person name="Goeker M."/>
        </authorList>
    </citation>
    <scope>NUCLEOTIDE SEQUENCE [LARGE SCALE GENOMIC DNA]</scope>
    <source>
        <strain evidence="7 8">DSM 105074</strain>
    </source>
</reference>
<evidence type="ECO:0000256" key="3">
    <source>
        <dbReference type="ARBA" id="ARBA00022692"/>
    </source>
</evidence>
<organism evidence="7 8">
    <name type="scientific">Rhabdobacter roseus</name>
    <dbReference type="NCBI Taxonomy" id="1655419"/>
    <lineage>
        <taxon>Bacteria</taxon>
        <taxon>Pseudomonadati</taxon>
        <taxon>Bacteroidota</taxon>
        <taxon>Cytophagia</taxon>
        <taxon>Cytophagales</taxon>
        <taxon>Cytophagaceae</taxon>
        <taxon>Rhabdobacter</taxon>
    </lineage>
</organism>
<protein>
    <submittedName>
        <fullName evidence="7">O-antigen/teichoic acid export membrane protein</fullName>
    </submittedName>
</protein>
<dbReference type="AlphaFoldDB" id="A0A840THI8"/>
<dbReference type="PANTHER" id="PTHR30250">
    <property type="entry name" value="PST FAMILY PREDICTED COLANIC ACID TRANSPORTER"/>
    <property type="match status" value="1"/>
</dbReference>
<comment type="caution">
    <text evidence="7">The sequence shown here is derived from an EMBL/GenBank/DDBJ whole genome shotgun (WGS) entry which is preliminary data.</text>
</comment>
<comment type="subcellular location">
    <subcellularLocation>
        <location evidence="1">Cell membrane</location>
        <topology evidence="1">Multi-pass membrane protein</topology>
    </subcellularLocation>
</comment>
<evidence type="ECO:0000256" key="2">
    <source>
        <dbReference type="ARBA" id="ARBA00022475"/>
    </source>
</evidence>
<feature type="transmembrane region" description="Helical" evidence="6">
    <location>
        <begin position="159"/>
        <end position="177"/>
    </location>
</feature>
<dbReference type="GO" id="GO:0005886">
    <property type="term" value="C:plasma membrane"/>
    <property type="evidence" value="ECO:0007669"/>
    <property type="project" value="UniProtKB-SubCell"/>
</dbReference>
<dbReference type="InterPro" id="IPR050833">
    <property type="entry name" value="Poly_Biosynth_Transport"/>
</dbReference>
<evidence type="ECO:0000256" key="4">
    <source>
        <dbReference type="ARBA" id="ARBA00022989"/>
    </source>
</evidence>
<feature type="transmembrane region" description="Helical" evidence="6">
    <location>
        <begin position="463"/>
        <end position="483"/>
    </location>
</feature>
<feature type="transmembrane region" description="Helical" evidence="6">
    <location>
        <begin position="306"/>
        <end position="323"/>
    </location>
</feature>
<keyword evidence="5 6" id="KW-0472">Membrane</keyword>
<gene>
    <name evidence="7" type="ORF">HNQ92_000852</name>
</gene>
<sequence>MGIIIRQGLKSSVVTYVGVLIGMFNVLILYNRFLSQEQLGLYASTLLTFPVIYMSFVLLGVPSTAVRFHSQFQGEAARRQLFSFILIVPFLGLCAFTLLYLLFKPFYIDFYAEHSPMLVRYYYVFIPLTAGMAYLLALEAYSRIHLRIVVPSLIREVGLRLANSVFVVLFGLGYITFDTMVSLTVLSYALAIAAILVYLHFQGNLYRSLDFGFIRHPAFKEMYRYGLWVLLAGASAALLPHIEKILLPGFEGGLGNTAIFDIASRIALVIAIPRNSIVMISAPIISEAYLRNDLAHIDTIYKKSSLNLFIIGSFLLLGIWGNIDSIFTLIPKSDIYAQGKWVVLMIGLGRVVDMMTGLNSEILVNSRYYRYDIVFMVFLTALLLVSNLSLIPAFGFNGAAAAALLSTVVYNASKLFFIWYKMGIQPFTGATLKVAVLIAGTYALLWFIPHPATPTLLATLLDVALRSVVVVVLFGGGVLAWRVSDDISAGFRAGWSLVRSRVLKKVP</sequence>
<proteinExistence type="predicted"/>
<feature type="transmembrane region" description="Helical" evidence="6">
    <location>
        <begin position="39"/>
        <end position="61"/>
    </location>
</feature>
<feature type="transmembrane region" description="Helical" evidence="6">
    <location>
        <begin position="121"/>
        <end position="138"/>
    </location>
</feature>
<keyword evidence="4 6" id="KW-1133">Transmembrane helix</keyword>
<dbReference type="RefSeq" id="WP_184171357.1">
    <property type="nucleotide sequence ID" value="NZ_JACHGF010000001.1"/>
</dbReference>
<feature type="transmembrane region" description="Helical" evidence="6">
    <location>
        <begin position="12"/>
        <end position="33"/>
    </location>
</feature>
<feature type="transmembrane region" description="Helical" evidence="6">
    <location>
        <begin position="262"/>
        <end position="285"/>
    </location>
</feature>
<evidence type="ECO:0000256" key="5">
    <source>
        <dbReference type="ARBA" id="ARBA00023136"/>
    </source>
</evidence>
<feature type="transmembrane region" description="Helical" evidence="6">
    <location>
        <begin position="400"/>
        <end position="420"/>
    </location>
</feature>
<evidence type="ECO:0000256" key="1">
    <source>
        <dbReference type="ARBA" id="ARBA00004651"/>
    </source>
</evidence>
<keyword evidence="3 6" id="KW-0812">Transmembrane</keyword>
<feature type="transmembrane region" description="Helical" evidence="6">
    <location>
        <begin position="427"/>
        <end position="448"/>
    </location>
</feature>
<feature type="transmembrane region" description="Helical" evidence="6">
    <location>
        <begin position="373"/>
        <end position="394"/>
    </location>
</feature>
<evidence type="ECO:0000313" key="8">
    <source>
        <dbReference type="Proteomes" id="UP000557307"/>
    </source>
</evidence>
<name>A0A840THI8_9BACT</name>
<feature type="transmembrane region" description="Helical" evidence="6">
    <location>
        <begin position="183"/>
        <end position="201"/>
    </location>
</feature>
<keyword evidence="2" id="KW-1003">Cell membrane</keyword>
<accession>A0A840THI8</accession>
<dbReference type="Proteomes" id="UP000557307">
    <property type="component" value="Unassembled WGS sequence"/>
</dbReference>
<keyword evidence="8" id="KW-1185">Reference proteome</keyword>
<dbReference type="EMBL" id="JACHGF010000001">
    <property type="protein sequence ID" value="MBB5282731.1"/>
    <property type="molecule type" value="Genomic_DNA"/>
</dbReference>
<evidence type="ECO:0000313" key="7">
    <source>
        <dbReference type="EMBL" id="MBB5282731.1"/>
    </source>
</evidence>
<dbReference type="PANTHER" id="PTHR30250:SF11">
    <property type="entry name" value="O-ANTIGEN TRANSPORTER-RELATED"/>
    <property type="match status" value="1"/>
</dbReference>
<feature type="transmembrane region" description="Helical" evidence="6">
    <location>
        <begin position="81"/>
        <end position="101"/>
    </location>
</feature>
<feature type="transmembrane region" description="Helical" evidence="6">
    <location>
        <begin position="222"/>
        <end position="242"/>
    </location>
</feature>
<evidence type="ECO:0000256" key="6">
    <source>
        <dbReference type="SAM" id="Phobius"/>
    </source>
</evidence>